<evidence type="ECO:0008006" key="8">
    <source>
        <dbReference type="Google" id="ProtNLM"/>
    </source>
</evidence>
<evidence type="ECO:0000313" key="7">
    <source>
        <dbReference type="Proteomes" id="UP000009084"/>
    </source>
</evidence>
<dbReference type="KEGG" id="cpw:9692321"/>
<dbReference type="InterPro" id="IPR009072">
    <property type="entry name" value="Histone-fold"/>
</dbReference>
<dbReference type="GO" id="GO:0006281">
    <property type="term" value="P:DNA repair"/>
    <property type="evidence" value="ECO:0007669"/>
    <property type="project" value="UniProtKB-KW"/>
</dbReference>
<dbReference type="PANTHER" id="PTHR22980">
    <property type="entry name" value="CORTISTATIN"/>
    <property type="match status" value="1"/>
</dbReference>
<evidence type="ECO:0000256" key="2">
    <source>
        <dbReference type="ARBA" id="ARBA00022763"/>
    </source>
</evidence>
<reference evidence="6 7" key="1">
    <citation type="journal article" date="2009" name="Genome Res.">
        <title>Comparative genomic analyses of the human fungal pathogens Coccidioides and their relatives.</title>
        <authorList>
            <person name="Sharpton T.J."/>
            <person name="Stajich J.E."/>
            <person name="Rounsley S.D."/>
            <person name="Gardner M.J."/>
            <person name="Wortman J.R."/>
            <person name="Jordar V.S."/>
            <person name="Maiti R."/>
            <person name="Kodira C.D."/>
            <person name="Neafsey D.E."/>
            <person name="Zeng Q."/>
            <person name="Hung C.-Y."/>
            <person name="McMahan C."/>
            <person name="Muszewska A."/>
            <person name="Grynberg M."/>
            <person name="Mandel M.A."/>
            <person name="Kellner E.M."/>
            <person name="Barker B.M."/>
            <person name="Galgiani J.N."/>
            <person name="Orbach M.J."/>
            <person name="Kirkland T.N."/>
            <person name="Cole G.T."/>
            <person name="Henn M.R."/>
            <person name="Birren B.W."/>
            <person name="Taylor J.W."/>
        </authorList>
    </citation>
    <scope>NUCLEOTIDE SEQUENCE [LARGE SCALE GENOMIC DNA]</scope>
    <source>
        <strain evidence="7">C735</strain>
    </source>
</reference>
<keyword evidence="4" id="KW-0234">DNA repair</keyword>
<dbReference type="GO" id="GO:0000712">
    <property type="term" value="P:resolution of meiotic recombination intermediates"/>
    <property type="evidence" value="ECO:0007669"/>
    <property type="project" value="TreeGrafter"/>
</dbReference>
<comment type="caution">
    <text evidence="6">The sequence shown here is derived from an EMBL/GenBank/DDBJ whole genome shotgun (WGS) entry which is preliminary data.</text>
</comment>
<dbReference type="HOGENOM" id="CLU_1643533_0_0_1"/>
<proteinExistence type="inferred from homology"/>
<keyword evidence="3" id="KW-0238">DNA-binding</keyword>
<dbReference type="EMBL" id="ACFW01000049">
    <property type="protein sequence ID" value="EER24706.1"/>
    <property type="molecule type" value="Genomic_DNA"/>
</dbReference>
<dbReference type="Pfam" id="PF15630">
    <property type="entry name" value="CENP-S"/>
    <property type="match status" value="1"/>
</dbReference>
<dbReference type="OrthoDB" id="1872155at2759"/>
<dbReference type="GO" id="GO:0003682">
    <property type="term" value="F:chromatin binding"/>
    <property type="evidence" value="ECO:0007669"/>
    <property type="project" value="TreeGrafter"/>
</dbReference>
<dbReference type="GO" id="GO:0046982">
    <property type="term" value="F:protein heterodimerization activity"/>
    <property type="evidence" value="ECO:0007669"/>
    <property type="project" value="InterPro"/>
</dbReference>
<protein>
    <recommendedName>
        <fullName evidence="8">Centromere protein S</fullName>
    </recommendedName>
</protein>
<dbReference type="Proteomes" id="UP000009084">
    <property type="component" value="Unassembled WGS sequence"/>
</dbReference>
<dbReference type="SUPFAM" id="SSF47113">
    <property type="entry name" value="Histone-fold"/>
    <property type="match status" value="1"/>
</dbReference>
<dbReference type="Gene3D" id="1.10.20.10">
    <property type="entry name" value="Histone, subunit A"/>
    <property type="match status" value="1"/>
</dbReference>
<sequence>MAASEMEERQLEERRLKAELWKALRRMVRDQVDEEDVDITPSFLIAMTEMVWDRIADTTDDLIMFAKHGRHAQIQPSDVLLLGRRNAGLESVLTLYMDNDRQHGASEDQQQQQQQQKAKGTSERNSQPGRRRDRDDTDRDDDLDLSEREGDIWDQFPDSTKDTHG</sequence>
<dbReference type="PANTHER" id="PTHR22980:SF0">
    <property type="entry name" value="CENTROMERE PROTEIN S"/>
    <property type="match status" value="1"/>
</dbReference>
<keyword evidence="2" id="KW-0227">DNA damage</keyword>
<evidence type="ECO:0000256" key="3">
    <source>
        <dbReference type="ARBA" id="ARBA00023125"/>
    </source>
</evidence>
<dbReference type="CDD" id="cd22919">
    <property type="entry name" value="HFD_CENP-S"/>
    <property type="match status" value="1"/>
</dbReference>
<dbReference type="InterPro" id="IPR029003">
    <property type="entry name" value="CENP-S/Mhf1"/>
</dbReference>
<organism evidence="6 7">
    <name type="scientific">Coccidioides posadasii (strain C735)</name>
    <name type="common">Valley fever fungus</name>
    <dbReference type="NCBI Taxonomy" id="222929"/>
    <lineage>
        <taxon>Eukaryota</taxon>
        <taxon>Fungi</taxon>
        <taxon>Dikarya</taxon>
        <taxon>Ascomycota</taxon>
        <taxon>Pezizomycotina</taxon>
        <taxon>Eurotiomycetes</taxon>
        <taxon>Eurotiomycetidae</taxon>
        <taxon>Onygenales</taxon>
        <taxon>Onygenaceae</taxon>
        <taxon>Coccidioides</taxon>
    </lineage>
</organism>
<feature type="region of interest" description="Disordered" evidence="5">
    <location>
        <begin position="98"/>
        <end position="165"/>
    </location>
</feature>
<name>C5PFL7_COCP7</name>
<dbReference type="GO" id="GO:0031297">
    <property type="term" value="P:replication fork processing"/>
    <property type="evidence" value="ECO:0007669"/>
    <property type="project" value="TreeGrafter"/>
</dbReference>
<comment type="similarity">
    <text evidence="1">Belongs to the TAF9 family. CENP-S/MHF1 subfamily.</text>
</comment>
<dbReference type="VEuPathDB" id="FungiDB:CPC735_060760"/>
<dbReference type="GO" id="GO:0071821">
    <property type="term" value="C:FANCM-MHF complex"/>
    <property type="evidence" value="ECO:0007669"/>
    <property type="project" value="InterPro"/>
</dbReference>
<evidence type="ECO:0000256" key="5">
    <source>
        <dbReference type="SAM" id="MobiDB-lite"/>
    </source>
</evidence>
<evidence type="ECO:0000313" key="6">
    <source>
        <dbReference type="EMBL" id="EER24706.1"/>
    </source>
</evidence>
<accession>C5PFL7</accession>
<evidence type="ECO:0000256" key="4">
    <source>
        <dbReference type="ARBA" id="ARBA00023204"/>
    </source>
</evidence>
<dbReference type="GO" id="GO:0003677">
    <property type="term" value="F:DNA binding"/>
    <property type="evidence" value="ECO:0007669"/>
    <property type="project" value="UniProtKB-KW"/>
</dbReference>
<evidence type="ECO:0000256" key="1">
    <source>
        <dbReference type="ARBA" id="ARBA00006612"/>
    </source>
</evidence>
<gene>
    <name evidence="6" type="ORF">CPC735_060760</name>
</gene>
<dbReference type="AlphaFoldDB" id="C5PFL7"/>
<feature type="compositionally biased region" description="Polar residues" evidence="5">
    <location>
        <begin position="117"/>
        <end position="128"/>
    </location>
</feature>